<proteinExistence type="predicted"/>
<organism evidence="1">
    <name type="scientific">marine sediment metagenome</name>
    <dbReference type="NCBI Taxonomy" id="412755"/>
    <lineage>
        <taxon>unclassified sequences</taxon>
        <taxon>metagenomes</taxon>
        <taxon>ecological metagenomes</taxon>
    </lineage>
</organism>
<protein>
    <submittedName>
        <fullName evidence="1">Uncharacterized protein</fullName>
    </submittedName>
</protein>
<dbReference type="AlphaFoldDB" id="A0A0F9TU71"/>
<gene>
    <name evidence="1" type="ORF">LCGC14_0305330</name>
</gene>
<comment type="caution">
    <text evidence="1">The sequence shown here is derived from an EMBL/GenBank/DDBJ whole genome shotgun (WGS) entry which is preliminary data.</text>
</comment>
<sequence>MWVKFRLFLMSLLVGAILAQTGTALVSSAQAATMEMMQAEVAPDVAMEDCADIPGCDAPCHLSSQCRGAVGLVGPDWVPVPSRILVDAVPLSTAVIAHTAQRSGNDLQRPPEA</sequence>
<name>A0A0F9TU71_9ZZZZ</name>
<accession>A0A0F9TU71</accession>
<evidence type="ECO:0000313" key="1">
    <source>
        <dbReference type="EMBL" id="KKN82864.1"/>
    </source>
</evidence>
<dbReference type="EMBL" id="LAZR01000194">
    <property type="protein sequence ID" value="KKN82864.1"/>
    <property type="molecule type" value="Genomic_DNA"/>
</dbReference>
<reference evidence="1" key="1">
    <citation type="journal article" date="2015" name="Nature">
        <title>Complex archaea that bridge the gap between prokaryotes and eukaryotes.</title>
        <authorList>
            <person name="Spang A."/>
            <person name="Saw J.H."/>
            <person name="Jorgensen S.L."/>
            <person name="Zaremba-Niedzwiedzka K."/>
            <person name="Martijn J."/>
            <person name="Lind A.E."/>
            <person name="van Eijk R."/>
            <person name="Schleper C."/>
            <person name="Guy L."/>
            <person name="Ettema T.J."/>
        </authorList>
    </citation>
    <scope>NUCLEOTIDE SEQUENCE</scope>
</reference>